<dbReference type="InterPro" id="IPR013783">
    <property type="entry name" value="Ig-like_fold"/>
</dbReference>
<evidence type="ECO:0000313" key="2">
    <source>
        <dbReference type="EMBL" id="VDO99954.1"/>
    </source>
</evidence>
<dbReference type="Proteomes" id="UP000270296">
    <property type="component" value="Unassembled WGS sequence"/>
</dbReference>
<dbReference type="WBParaSite" id="SBAD_0000323101-mRNA-1">
    <property type="protein sequence ID" value="SBAD_0000323101-mRNA-1"/>
    <property type="gene ID" value="SBAD_0000323101"/>
</dbReference>
<feature type="domain" description="Ig-like" evidence="1">
    <location>
        <begin position="169"/>
        <end position="254"/>
    </location>
</feature>
<reference evidence="4" key="1">
    <citation type="submission" date="2016-06" db="UniProtKB">
        <authorList>
            <consortium name="WormBaseParasite"/>
        </authorList>
    </citation>
    <scope>IDENTIFICATION</scope>
</reference>
<name>A0A183IHJ0_9BILA</name>
<protein>
    <submittedName>
        <fullName evidence="4">Ig-like domain-containing protein</fullName>
    </submittedName>
</protein>
<reference evidence="2 3" key="2">
    <citation type="submission" date="2018-11" db="EMBL/GenBank/DDBJ databases">
        <authorList>
            <consortium name="Pathogen Informatics"/>
        </authorList>
    </citation>
    <scope>NUCLEOTIDE SEQUENCE [LARGE SCALE GENOMIC DNA]</scope>
</reference>
<dbReference type="InterPro" id="IPR007110">
    <property type="entry name" value="Ig-like_dom"/>
</dbReference>
<dbReference type="SUPFAM" id="SSF48726">
    <property type="entry name" value="Immunoglobulin"/>
    <property type="match status" value="1"/>
</dbReference>
<dbReference type="Gene3D" id="2.60.40.10">
    <property type="entry name" value="Immunoglobulins"/>
    <property type="match status" value="1"/>
</dbReference>
<dbReference type="InterPro" id="IPR003599">
    <property type="entry name" value="Ig_sub"/>
</dbReference>
<dbReference type="AlphaFoldDB" id="A0A183IHJ0"/>
<dbReference type="SMART" id="SM00409">
    <property type="entry name" value="IG"/>
    <property type="match status" value="1"/>
</dbReference>
<proteinExistence type="predicted"/>
<dbReference type="EMBL" id="UZAM01007562">
    <property type="protein sequence ID" value="VDO99954.1"/>
    <property type="molecule type" value="Genomic_DNA"/>
</dbReference>
<accession>A0A183IHJ0</accession>
<dbReference type="InterPro" id="IPR036179">
    <property type="entry name" value="Ig-like_dom_sf"/>
</dbReference>
<evidence type="ECO:0000259" key="1">
    <source>
        <dbReference type="PROSITE" id="PS50835"/>
    </source>
</evidence>
<evidence type="ECO:0000313" key="4">
    <source>
        <dbReference type="WBParaSite" id="SBAD_0000323101-mRNA-1"/>
    </source>
</evidence>
<keyword evidence="3" id="KW-1185">Reference proteome</keyword>
<gene>
    <name evidence="2" type="ORF">SBAD_LOCUS3085</name>
</gene>
<sequence>MVFLHLDLADMLAVSFYIVFPANSEVLHVCPQLKYVISEITRPNADGDGTAYAVALCLVEPWLSTSTISFSGNEFPRTHHVMSCRITPQVSSSFNATALFTSEPADGLPNLDWFFRLEIRLPTAPTSPMNQLLFSSLFSLPLCALLHAVFEFKAILSSRFSVDVSKDRIKFIREPEDVIVVNGSSASLACLAVNELGRFLKEQWLHNGRLFSRQERQPGHLVLKSVNELHEGKYQCLVLSENYGVVLSRPANVTIA</sequence>
<organism evidence="4">
    <name type="scientific">Soboliphyme baturini</name>
    <dbReference type="NCBI Taxonomy" id="241478"/>
    <lineage>
        <taxon>Eukaryota</taxon>
        <taxon>Metazoa</taxon>
        <taxon>Ecdysozoa</taxon>
        <taxon>Nematoda</taxon>
        <taxon>Enoplea</taxon>
        <taxon>Dorylaimia</taxon>
        <taxon>Dioctophymatida</taxon>
        <taxon>Dioctophymatoidea</taxon>
        <taxon>Soboliphymatidae</taxon>
        <taxon>Soboliphyme</taxon>
    </lineage>
</organism>
<evidence type="ECO:0000313" key="3">
    <source>
        <dbReference type="Proteomes" id="UP000270296"/>
    </source>
</evidence>
<dbReference type="PROSITE" id="PS50835">
    <property type="entry name" value="IG_LIKE"/>
    <property type="match status" value="1"/>
</dbReference>